<sequence>VNNHQNQRQGLKSRTTNDDCKKRSRIETMSNNQNCKFFFCRTGIGTTN</sequence>
<dbReference type="Proteomes" id="UP000789920">
    <property type="component" value="Unassembled WGS sequence"/>
</dbReference>
<comment type="caution">
    <text evidence="1">The sequence shown here is derived from an EMBL/GenBank/DDBJ whole genome shotgun (WGS) entry which is preliminary data.</text>
</comment>
<proteinExistence type="predicted"/>
<gene>
    <name evidence="1" type="ORF">RPERSI_LOCUS18770</name>
</gene>
<evidence type="ECO:0000313" key="1">
    <source>
        <dbReference type="EMBL" id="CAG8788777.1"/>
    </source>
</evidence>
<reference evidence="1" key="1">
    <citation type="submission" date="2021-06" db="EMBL/GenBank/DDBJ databases">
        <authorList>
            <person name="Kallberg Y."/>
            <person name="Tangrot J."/>
            <person name="Rosling A."/>
        </authorList>
    </citation>
    <scope>NUCLEOTIDE SEQUENCE</scope>
    <source>
        <strain evidence="1">MA461A</strain>
    </source>
</reference>
<feature type="non-terminal residue" evidence="1">
    <location>
        <position position="1"/>
    </location>
</feature>
<feature type="non-terminal residue" evidence="1">
    <location>
        <position position="48"/>
    </location>
</feature>
<accession>A0ACA9RD48</accession>
<name>A0ACA9RD48_9GLOM</name>
<keyword evidence="2" id="KW-1185">Reference proteome</keyword>
<evidence type="ECO:0000313" key="2">
    <source>
        <dbReference type="Proteomes" id="UP000789920"/>
    </source>
</evidence>
<organism evidence="1 2">
    <name type="scientific">Racocetra persica</name>
    <dbReference type="NCBI Taxonomy" id="160502"/>
    <lineage>
        <taxon>Eukaryota</taxon>
        <taxon>Fungi</taxon>
        <taxon>Fungi incertae sedis</taxon>
        <taxon>Mucoromycota</taxon>
        <taxon>Glomeromycotina</taxon>
        <taxon>Glomeromycetes</taxon>
        <taxon>Diversisporales</taxon>
        <taxon>Gigasporaceae</taxon>
        <taxon>Racocetra</taxon>
    </lineage>
</organism>
<dbReference type="EMBL" id="CAJVQC010050265">
    <property type="protein sequence ID" value="CAG8788777.1"/>
    <property type="molecule type" value="Genomic_DNA"/>
</dbReference>
<protein>
    <submittedName>
        <fullName evidence="1">36509_t:CDS:1</fullName>
    </submittedName>
</protein>